<gene>
    <name evidence="3" type="ORF">DIATSA_LOCUS8996</name>
</gene>
<dbReference type="OrthoDB" id="20839at2759"/>
<dbReference type="SMART" id="SM00293">
    <property type="entry name" value="PWWP"/>
    <property type="match status" value="1"/>
</dbReference>
<dbReference type="CDD" id="cd05839">
    <property type="entry name" value="PWWP_BRPF"/>
    <property type="match status" value="1"/>
</dbReference>
<name>A0A9N9R7U6_9NEOP</name>
<evidence type="ECO:0000256" key="1">
    <source>
        <dbReference type="SAM" id="MobiDB-lite"/>
    </source>
</evidence>
<dbReference type="InterPro" id="IPR000313">
    <property type="entry name" value="PWWP_dom"/>
</dbReference>
<feature type="compositionally biased region" description="Low complexity" evidence="1">
    <location>
        <begin position="36"/>
        <end position="57"/>
    </location>
</feature>
<dbReference type="Gene3D" id="2.30.30.140">
    <property type="match status" value="1"/>
</dbReference>
<dbReference type="SUPFAM" id="SSF63748">
    <property type="entry name" value="Tudor/PWWP/MBT"/>
    <property type="match status" value="1"/>
</dbReference>
<reference evidence="3" key="1">
    <citation type="submission" date="2021-12" db="EMBL/GenBank/DDBJ databases">
        <authorList>
            <person name="King R."/>
        </authorList>
    </citation>
    <scope>NUCLEOTIDE SEQUENCE</scope>
</reference>
<protein>
    <recommendedName>
        <fullName evidence="2">PWWP domain-containing protein</fullName>
    </recommendedName>
</protein>
<sequence length="251" mass="27629">MIIRTMQGVGVEGKLSSPVPASFLHYRGPPGEVGSDSDLALSRSSSSSSVWSQSCSSCTHYDDNGSDHSCMSTSDGSSNGGPESENAGRRSRRAVQTDASDNEPTTPIKSRGTRSNSKTPVKNPPADVHLEPLQLVWAKCRGYPWYPALIIDPKIPKGFVYNGVPLPVPPQDVLNLKKNHSHEPILYLVLFFDVKRTWQWLPPNKLELLGVDKSVDQAKLVESRKPTERKAVKKAYGDAMQFRKQVDGEDK</sequence>
<accession>A0A9N9R7U6</accession>
<evidence type="ECO:0000313" key="3">
    <source>
        <dbReference type="EMBL" id="CAG9791378.1"/>
    </source>
</evidence>
<feature type="compositionally biased region" description="Polar residues" evidence="1">
    <location>
        <begin position="97"/>
        <end position="120"/>
    </location>
</feature>
<reference evidence="3" key="2">
    <citation type="submission" date="2022-10" db="EMBL/GenBank/DDBJ databases">
        <authorList>
            <consortium name="ENA_rothamsted_submissions"/>
            <consortium name="culmorum"/>
            <person name="King R."/>
        </authorList>
    </citation>
    <scope>NUCLEOTIDE SEQUENCE</scope>
</reference>
<dbReference type="Pfam" id="PF00855">
    <property type="entry name" value="PWWP"/>
    <property type="match status" value="1"/>
</dbReference>
<organism evidence="3 4">
    <name type="scientific">Diatraea saccharalis</name>
    <name type="common">sugarcane borer</name>
    <dbReference type="NCBI Taxonomy" id="40085"/>
    <lineage>
        <taxon>Eukaryota</taxon>
        <taxon>Metazoa</taxon>
        <taxon>Ecdysozoa</taxon>
        <taxon>Arthropoda</taxon>
        <taxon>Hexapoda</taxon>
        <taxon>Insecta</taxon>
        <taxon>Pterygota</taxon>
        <taxon>Neoptera</taxon>
        <taxon>Endopterygota</taxon>
        <taxon>Lepidoptera</taxon>
        <taxon>Glossata</taxon>
        <taxon>Ditrysia</taxon>
        <taxon>Pyraloidea</taxon>
        <taxon>Crambidae</taxon>
        <taxon>Crambinae</taxon>
        <taxon>Diatraea</taxon>
    </lineage>
</organism>
<feature type="region of interest" description="Disordered" evidence="1">
    <location>
        <begin position="1"/>
        <end position="125"/>
    </location>
</feature>
<dbReference type="AlphaFoldDB" id="A0A9N9R7U6"/>
<evidence type="ECO:0000259" key="2">
    <source>
        <dbReference type="SMART" id="SM00293"/>
    </source>
</evidence>
<feature type="domain" description="PWWP" evidence="2">
    <location>
        <begin position="130"/>
        <end position="210"/>
    </location>
</feature>
<dbReference type="FunFam" id="2.30.30.140:FF:000008">
    <property type="entry name" value="Bromodomain containing 1, isoform CRA_b"/>
    <property type="match status" value="1"/>
</dbReference>
<dbReference type="EMBL" id="OU893334">
    <property type="protein sequence ID" value="CAG9791378.1"/>
    <property type="molecule type" value="Genomic_DNA"/>
</dbReference>
<feature type="compositionally biased region" description="Polar residues" evidence="1">
    <location>
        <begin position="67"/>
        <end position="81"/>
    </location>
</feature>
<proteinExistence type="predicted"/>
<evidence type="ECO:0000313" key="4">
    <source>
        <dbReference type="Proteomes" id="UP001153714"/>
    </source>
</evidence>
<keyword evidence="4" id="KW-1185">Reference proteome</keyword>
<dbReference type="Proteomes" id="UP001153714">
    <property type="component" value="Chromosome 3"/>
</dbReference>